<protein>
    <submittedName>
        <fullName evidence="2">Uncharacterized protein</fullName>
    </submittedName>
</protein>
<comment type="caution">
    <text evidence="2">The sequence shown here is derived from an EMBL/GenBank/DDBJ whole genome shotgun (WGS) entry which is preliminary data.</text>
</comment>
<organism evidence="2 3">
    <name type="scientific">Aspergillus tanneri</name>
    <dbReference type="NCBI Taxonomy" id="1220188"/>
    <lineage>
        <taxon>Eukaryota</taxon>
        <taxon>Fungi</taxon>
        <taxon>Dikarya</taxon>
        <taxon>Ascomycota</taxon>
        <taxon>Pezizomycotina</taxon>
        <taxon>Eurotiomycetes</taxon>
        <taxon>Eurotiomycetidae</taxon>
        <taxon>Eurotiales</taxon>
        <taxon>Aspergillaceae</taxon>
        <taxon>Aspergillus</taxon>
        <taxon>Aspergillus subgen. Circumdati</taxon>
    </lineage>
</organism>
<proteinExistence type="predicted"/>
<feature type="compositionally biased region" description="Gly residues" evidence="1">
    <location>
        <begin position="145"/>
        <end position="161"/>
    </location>
</feature>
<accession>A0A5M9N0K3</accession>
<feature type="region of interest" description="Disordered" evidence="1">
    <location>
        <begin position="123"/>
        <end position="177"/>
    </location>
</feature>
<gene>
    <name evidence="2" type="ORF">ATNIH1004_001764</name>
</gene>
<dbReference type="RefSeq" id="XP_033432216.1">
    <property type="nucleotide sequence ID" value="XM_033566459.1"/>
</dbReference>
<sequence>MKYSFAIRYYLESSVDSEMMKRFKSGESRRTRIPLSYIPEMPQLSPDTSVQDIYHTACHIPFTFTVLSFPPTSSPLGTFTMVSMDFPAAISTMSSIDGGNRRDILMMSGGMDRWWSYRALRRPQGRPCRGSSGVEGSAPVDDGDGGGSRAVDGDGGGNGGLRHGHNGREQRDSERRG</sequence>
<feature type="compositionally biased region" description="Basic and acidic residues" evidence="1">
    <location>
        <begin position="166"/>
        <end position="177"/>
    </location>
</feature>
<dbReference type="EMBL" id="QUQM01000002">
    <property type="protein sequence ID" value="KAA8652855.1"/>
    <property type="molecule type" value="Genomic_DNA"/>
</dbReference>
<dbReference type="AlphaFoldDB" id="A0A5M9N0K3"/>
<evidence type="ECO:0000313" key="2">
    <source>
        <dbReference type="EMBL" id="KAA8652855.1"/>
    </source>
</evidence>
<name>A0A5M9N0K3_9EURO</name>
<reference evidence="2 3" key="1">
    <citation type="submission" date="2019-08" db="EMBL/GenBank/DDBJ databases">
        <title>The genome sequence of a newly discovered highly antifungal drug resistant Aspergillus species, Aspergillus tanneri NIH 1004.</title>
        <authorList>
            <person name="Mounaud S."/>
            <person name="Singh I."/>
            <person name="Joardar V."/>
            <person name="Pakala S."/>
            <person name="Pakala S."/>
            <person name="Venepally P."/>
            <person name="Chung J.K."/>
            <person name="Losada L."/>
            <person name="Nierman W.C."/>
        </authorList>
    </citation>
    <scope>NUCLEOTIDE SEQUENCE [LARGE SCALE GENOMIC DNA]</scope>
    <source>
        <strain evidence="2 3">NIH1004</strain>
    </source>
</reference>
<evidence type="ECO:0000313" key="3">
    <source>
        <dbReference type="Proteomes" id="UP000324241"/>
    </source>
</evidence>
<dbReference type="VEuPathDB" id="FungiDB:EYZ11_007600"/>
<evidence type="ECO:0000256" key="1">
    <source>
        <dbReference type="SAM" id="MobiDB-lite"/>
    </source>
</evidence>
<dbReference type="Proteomes" id="UP000324241">
    <property type="component" value="Unassembled WGS sequence"/>
</dbReference>
<dbReference type="GeneID" id="54324466"/>